<dbReference type="GO" id="GO:0016020">
    <property type="term" value="C:membrane"/>
    <property type="evidence" value="ECO:0007669"/>
    <property type="project" value="UniProtKB-SubCell"/>
</dbReference>
<comment type="function">
    <text evidence="16">NDH-1 shuttles electrons from NADH, via FMN and iron-sulfur (Fe-S) centers, to quinones in the respiratory chain. Couples the redox reaction to proton translocation (for every two electrons transferred, four hydrogen ions are translocated across the cytoplasmic membrane), and thus conserves the redox energy in a proton gradient.</text>
</comment>
<evidence type="ECO:0000256" key="5">
    <source>
        <dbReference type="ARBA" id="ARBA00022714"/>
    </source>
</evidence>
<keyword evidence="8 16" id="KW-1278">Translocase</keyword>
<comment type="similarity">
    <text evidence="3 16">Belongs to the complex I 75 kDa subunit family.</text>
</comment>
<feature type="domain" description="2Fe-2S ferredoxin-type" evidence="17">
    <location>
        <begin position="11"/>
        <end position="94"/>
    </location>
</feature>
<dbReference type="GO" id="GO:0051537">
    <property type="term" value="F:2 iron, 2 sulfur cluster binding"/>
    <property type="evidence" value="ECO:0007669"/>
    <property type="project" value="UniProtKB-UniRule"/>
</dbReference>
<dbReference type="Gene3D" id="3.30.200.210">
    <property type="match status" value="1"/>
</dbReference>
<name>A0A1P8UKC1_9GAMM</name>
<dbReference type="InterPro" id="IPR000283">
    <property type="entry name" value="NADH_UbQ_OxRdtase_75kDa_su_CS"/>
</dbReference>
<evidence type="ECO:0000256" key="8">
    <source>
        <dbReference type="ARBA" id="ARBA00022967"/>
    </source>
</evidence>
<dbReference type="SUPFAM" id="SSF54292">
    <property type="entry name" value="2Fe-2S ferredoxin-like"/>
    <property type="match status" value="1"/>
</dbReference>
<dbReference type="SMART" id="SM00929">
    <property type="entry name" value="NADH-G_4Fe-4S_3"/>
    <property type="match status" value="1"/>
</dbReference>
<accession>A0A1P8UKC1</accession>
<dbReference type="EMBL" id="CP019434">
    <property type="protein sequence ID" value="APZ44280.1"/>
    <property type="molecule type" value="Genomic_DNA"/>
</dbReference>
<keyword evidence="21" id="KW-1185">Reference proteome</keyword>
<evidence type="ECO:0000256" key="6">
    <source>
        <dbReference type="ARBA" id="ARBA00022719"/>
    </source>
</evidence>
<sequence length="801" mass="86382">MARRAGAEGRLMGTFYLDERPIPFEEGEYVIDAARRAGIEIPHFCYHPALGSLGACRLCMVQLEPAREGDRPRNMASCLLKAGEGMRVSLKAAHAVDARQSVIEEVMTNHPHDCPVCDEGGECHLQNMTVEVGPPYRRYEGAKRTFVNQYLGPLIWHTMDRCITCYRCVRFYQDHALGDDLGAFGSRNRVYFGRHENGPLESPFAGNLVEVCPTGVFTDRVYRRHYSRVWDLQTAPSVCPHCSVGCNTLPGAREGSLRRVVNRANRRVNEWFICDRGRYGHRYTEVEDRPRTARVDGRDVSLDEALDAAAQRLSEAADGSIAGLGSVREDMEGNAALRSLLAVLHGWYTAHPNPDLEAAIAEAAALSTQAPTLAEIGQADAVLVAGDLTGHAPMLDFAVRQAVRVGRPLVLLHTGPAPLARHAQRRRQVTPRELLGLIETLCATAEGRVEDDDLAALLEPLRGARNRVVLGVAETLGAPGCRALGQLAGALGARLGFALPNANAFGTALLSRPGDSERVLESAESGRADRLIVLGADPLGSGAGAGRWAALRERLNFLLVLDCVRTTTSEQADIFIPLTAFTERAGTFVNYAGLAQGFARIEEFVDQTGRGDHPANPFYAGLGPVGSPLAPHDGHLPDAFDAICEIGRRMGLGRVQRNAEILAYQFFNEPPTPGRTGITVDAAGFAHLRDSAAVDYRPPPEPGGGWQVVMTTWYGDEHLALHAPELQSLAPREGVRMHPDDVAAHGLDDAAHVLLSGPGGRSRLALIADAGCPRGTLGLSRASMAVLGADEGDELTWEASA</sequence>
<keyword evidence="12" id="KW-0830">Ubiquinone</keyword>
<dbReference type="Proteomes" id="UP000243807">
    <property type="component" value="Chromosome"/>
</dbReference>
<dbReference type="STRING" id="1765967.BW247_15250"/>
<dbReference type="InterPro" id="IPR050123">
    <property type="entry name" value="Prok_molybdopt-oxidoreductase"/>
</dbReference>
<dbReference type="GO" id="GO:0051539">
    <property type="term" value="F:4 iron, 4 sulfur cluster binding"/>
    <property type="evidence" value="ECO:0007669"/>
    <property type="project" value="UniProtKB-KW"/>
</dbReference>
<dbReference type="SUPFAM" id="SSF54862">
    <property type="entry name" value="4Fe-4S ferredoxins"/>
    <property type="match status" value="1"/>
</dbReference>
<evidence type="ECO:0000256" key="9">
    <source>
        <dbReference type="ARBA" id="ARBA00023004"/>
    </source>
</evidence>
<evidence type="ECO:0000256" key="16">
    <source>
        <dbReference type="RuleBase" id="RU003525"/>
    </source>
</evidence>
<proteinExistence type="inferred from homology"/>
<reference evidence="20 21" key="1">
    <citation type="submission" date="2017-01" db="EMBL/GenBank/DDBJ databases">
        <title>Draft sequence of Acidihalobacter ferrooxidans strain DSM 14175 (strain V8).</title>
        <authorList>
            <person name="Khaleque H.N."/>
            <person name="Ramsay J.P."/>
            <person name="Murphy R.J.T."/>
            <person name="Kaksonen A.H."/>
            <person name="Boxall N.J."/>
            <person name="Watkin E.L.J."/>
        </authorList>
    </citation>
    <scope>NUCLEOTIDE SEQUENCE [LARGE SCALE GENOMIC DNA]</scope>
    <source>
        <strain evidence="20 21">V8</strain>
    </source>
</reference>
<keyword evidence="10 16" id="KW-0411">Iron-sulfur</keyword>
<dbReference type="GO" id="GO:0046872">
    <property type="term" value="F:metal ion binding"/>
    <property type="evidence" value="ECO:0007669"/>
    <property type="project" value="UniProtKB-UniRule"/>
</dbReference>
<evidence type="ECO:0000256" key="1">
    <source>
        <dbReference type="ARBA" id="ARBA00001966"/>
    </source>
</evidence>
<dbReference type="Pfam" id="PF04879">
    <property type="entry name" value="Molybdop_Fe4S4"/>
    <property type="match status" value="1"/>
</dbReference>
<dbReference type="GO" id="GO:0008137">
    <property type="term" value="F:NADH dehydrogenase (ubiquinone) activity"/>
    <property type="evidence" value="ECO:0007669"/>
    <property type="project" value="UniProtKB-UniRule"/>
</dbReference>
<dbReference type="GO" id="GO:0048038">
    <property type="term" value="F:quinone binding"/>
    <property type="evidence" value="ECO:0007669"/>
    <property type="project" value="UniProtKB-UniRule"/>
</dbReference>
<comment type="catalytic activity">
    <reaction evidence="15 16">
        <text>a quinone + NADH + 5 H(+)(in) = a quinol + NAD(+) + 4 H(+)(out)</text>
        <dbReference type="Rhea" id="RHEA:57888"/>
        <dbReference type="ChEBI" id="CHEBI:15378"/>
        <dbReference type="ChEBI" id="CHEBI:24646"/>
        <dbReference type="ChEBI" id="CHEBI:57540"/>
        <dbReference type="ChEBI" id="CHEBI:57945"/>
        <dbReference type="ChEBI" id="CHEBI:132124"/>
    </reaction>
</comment>
<dbReference type="Gene3D" id="3.40.50.740">
    <property type="match status" value="1"/>
</dbReference>
<evidence type="ECO:0000256" key="3">
    <source>
        <dbReference type="ARBA" id="ARBA00005404"/>
    </source>
</evidence>
<dbReference type="PROSITE" id="PS51669">
    <property type="entry name" value="4FE4S_MOW_BIS_MGD"/>
    <property type="match status" value="1"/>
</dbReference>
<evidence type="ECO:0000259" key="17">
    <source>
        <dbReference type="PROSITE" id="PS51085"/>
    </source>
</evidence>
<dbReference type="PROSITE" id="PS00641">
    <property type="entry name" value="COMPLEX1_75K_1"/>
    <property type="match status" value="1"/>
</dbReference>
<dbReference type="CDD" id="cd00207">
    <property type="entry name" value="fer2"/>
    <property type="match status" value="1"/>
</dbReference>
<dbReference type="AlphaFoldDB" id="A0A1P8UKC1"/>
<dbReference type="KEGG" id="afy:BW247_15250"/>
<comment type="subcellular location">
    <subcellularLocation>
        <location evidence="2">Membrane</location>
    </subcellularLocation>
</comment>
<dbReference type="InterPro" id="IPR006656">
    <property type="entry name" value="Mopterin_OxRdtase"/>
</dbReference>
<dbReference type="SUPFAM" id="SSF50692">
    <property type="entry name" value="ADC-like"/>
    <property type="match status" value="1"/>
</dbReference>
<evidence type="ECO:0000256" key="7">
    <source>
        <dbReference type="ARBA" id="ARBA00022723"/>
    </source>
</evidence>
<dbReference type="NCBIfam" id="TIGR01973">
    <property type="entry name" value="NuoG"/>
    <property type="match status" value="1"/>
</dbReference>
<dbReference type="PANTHER" id="PTHR43105:SF10">
    <property type="entry name" value="NADH-QUINONE OXIDOREDUCTASE SUBUNIT G"/>
    <property type="match status" value="1"/>
</dbReference>
<keyword evidence="5 16" id="KW-0001">2Fe-2S</keyword>
<keyword evidence="13" id="KW-0472">Membrane</keyword>
<keyword evidence="11 16" id="KW-0520">NAD</keyword>
<dbReference type="InterPro" id="IPR036010">
    <property type="entry name" value="2Fe-2S_ferredoxin-like_sf"/>
</dbReference>
<keyword evidence="7 16" id="KW-0479">Metal-binding</keyword>
<dbReference type="PROSITE" id="PS00643">
    <property type="entry name" value="COMPLEX1_75K_3"/>
    <property type="match status" value="1"/>
</dbReference>
<dbReference type="Gene3D" id="3.10.20.740">
    <property type="match status" value="1"/>
</dbReference>
<dbReference type="GO" id="GO:0042773">
    <property type="term" value="P:ATP synthesis coupled electron transport"/>
    <property type="evidence" value="ECO:0007669"/>
    <property type="project" value="InterPro"/>
</dbReference>
<organism evidence="20 21">
    <name type="scientific">Acidihalobacter ferrooxydans</name>
    <dbReference type="NCBI Taxonomy" id="1765967"/>
    <lineage>
        <taxon>Bacteria</taxon>
        <taxon>Pseudomonadati</taxon>
        <taxon>Pseudomonadota</taxon>
        <taxon>Gammaproteobacteria</taxon>
        <taxon>Chromatiales</taxon>
        <taxon>Ectothiorhodospiraceae</taxon>
        <taxon>Acidihalobacter</taxon>
    </lineage>
</organism>
<evidence type="ECO:0000313" key="20">
    <source>
        <dbReference type="EMBL" id="APZ44280.1"/>
    </source>
</evidence>
<evidence type="ECO:0000256" key="11">
    <source>
        <dbReference type="ARBA" id="ARBA00023027"/>
    </source>
</evidence>
<evidence type="ECO:0000259" key="18">
    <source>
        <dbReference type="PROSITE" id="PS51669"/>
    </source>
</evidence>
<dbReference type="InterPro" id="IPR054351">
    <property type="entry name" value="NADH_UbQ_OxRdtase_ferredoxin"/>
</dbReference>
<gene>
    <name evidence="20" type="ORF">BW247_15250</name>
</gene>
<dbReference type="SMART" id="SM00926">
    <property type="entry name" value="Molybdop_Fe4S4"/>
    <property type="match status" value="1"/>
</dbReference>
<evidence type="ECO:0000259" key="19">
    <source>
        <dbReference type="PROSITE" id="PS51839"/>
    </source>
</evidence>
<dbReference type="InterPro" id="IPR001041">
    <property type="entry name" value="2Fe-2S_ferredoxin-type"/>
</dbReference>
<dbReference type="Pfam" id="PF00384">
    <property type="entry name" value="Molybdopterin"/>
    <property type="match status" value="1"/>
</dbReference>
<dbReference type="SUPFAM" id="SSF53706">
    <property type="entry name" value="Formate dehydrogenase/DMSO reductase, domains 1-3"/>
    <property type="match status" value="1"/>
</dbReference>
<evidence type="ECO:0000256" key="14">
    <source>
        <dbReference type="ARBA" id="ARBA00026021"/>
    </source>
</evidence>
<dbReference type="FunFam" id="3.10.20.740:FF:000004">
    <property type="entry name" value="NADH-quinone oxidoreductase"/>
    <property type="match status" value="1"/>
</dbReference>
<keyword evidence="6 16" id="KW-0874">Quinone</keyword>
<evidence type="ECO:0000256" key="13">
    <source>
        <dbReference type="ARBA" id="ARBA00023136"/>
    </source>
</evidence>
<dbReference type="InterPro" id="IPR010228">
    <property type="entry name" value="NADH_UbQ_OxRdtase_Gsu"/>
</dbReference>
<feature type="domain" description="4Fe-4S His(Cys)3-ligated-type" evidence="19">
    <location>
        <begin position="94"/>
        <end position="133"/>
    </location>
</feature>
<protein>
    <recommendedName>
        <fullName evidence="16">NADH-quinone oxidoreductase</fullName>
        <ecNumber evidence="16">7.1.1.-</ecNumber>
    </recommendedName>
</protein>
<dbReference type="EC" id="7.1.1.-" evidence="16"/>
<comment type="cofactor">
    <cofactor evidence="16">
        <name>[2Fe-2S] cluster</name>
        <dbReference type="ChEBI" id="CHEBI:190135"/>
    </cofactor>
    <text evidence="16">Binds 1 [2Fe-2S] cluster per subunit.</text>
</comment>
<dbReference type="PROSITE" id="PS51839">
    <property type="entry name" value="4FE4S_HC3"/>
    <property type="match status" value="1"/>
</dbReference>
<evidence type="ECO:0000256" key="2">
    <source>
        <dbReference type="ARBA" id="ARBA00004370"/>
    </source>
</evidence>
<dbReference type="InterPro" id="IPR019574">
    <property type="entry name" value="NADH_UbQ_OxRdtase_Gsu_4Fe4S-bd"/>
</dbReference>
<dbReference type="PANTHER" id="PTHR43105">
    <property type="entry name" value="RESPIRATORY NITRATE REDUCTASE"/>
    <property type="match status" value="1"/>
</dbReference>
<evidence type="ECO:0000256" key="12">
    <source>
        <dbReference type="ARBA" id="ARBA00023075"/>
    </source>
</evidence>
<evidence type="ECO:0000256" key="15">
    <source>
        <dbReference type="ARBA" id="ARBA00047712"/>
    </source>
</evidence>
<feature type="domain" description="4Fe-4S Mo/W bis-MGD-type" evidence="18">
    <location>
        <begin position="232"/>
        <end position="288"/>
    </location>
</feature>
<dbReference type="PROSITE" id="PS51085">
    <property type="entry name" value="2FE2S_FER_2"/>
    <property type="match status" value="1"/>
</dbReference>
<dbReference type="Pfam" id="PF10588">
    <property type="entry name" value="NADH-G_4Fe-4S_3"/>
    <property type="match status" value="1"/>
</dbReference>
<comment type="cofactor">
    <cofactor evidence="1 16">
        <name>[4Fe-4S] cluster</name>
        <dbReference type="ChEBI" id="CHEBI:49883"/>
    </cofactor>
</comment>
<evidence type="ECO:0000256" key="10">
    <source>
        <dbReference type="ARBA" id="ARBA00023014"/>
    </source>
</evidence>
<dbReference type="PROSITE" id="PS00642">
    <property type="entry name" value="COMPLEX1_75K_2"/>
    <property type="match status" value="1"/>
</dbReference>
<dbReference type="Pfam" id="PF13510">
    <property type="entry name" value="Fer2_4"/>
    <property type="match status" value="1"/>
</dbReference>
<evidence type="ECO:0000256" key="4">
    <source>
        <dbReference type="ARBA" id="ARBA00022485"/>
    </source>
</evidence>
<keyword evidence="4 16" id="KW-0004">4Fe-4S</keyword>
<dbReference type="InterPro" id="IPR009010">
    <property type="entry name" value="Asp_de-COase-like_dom_sf"/>
</dbReference>
<dbReference type="InterPro" id="IPR006963">
    <property type="entry name" value="Mopterin_OxRdtase_4Fe-4S_dom"/>
</dbReference>
<comment type="subunit">
    <text evidence="14">Composed of 13 different subunits. Subunits NuoCD, E, F, and G constitute the peripheral sector of the complex.</text>
</comment>
<dbReference type="Pfam" id="PF22117">
    <property type="entry name" value="Fer4_Nqo3"/>
    <property type="match status" value="1"/>
</dbReference>
<evidence type="ECO:0000313" key="21">
    <source>
        <dbReference type="Proteomes" id="UP000243807"/>
    </source>
</evidence>
<keyword evidence="9 16" id="KW-0408">Iron</keyword>
<dbReference type="GO" id="GO:0003954">
    <property type="term" value="F:NADH dehydrogenase activity"/>
    <property type="evidence" value="ECO:0007669"/>
    <property type="project" value="TreeGrafter"/>
</dbReference>